<sequence>MAEWVRTSLGKSVRIFKSSFLQPLLKVCQGYKLQREIVEAALRDDNCKDVKLEDQK</sequence>
<name>A0A922IZH4_CARIL</name>
<dbReference type="Proteomes" id="UP000811246">
    <property type="component" value="Chromosome 11"/>
</dbReference>
<accession>A0A922IZH4</accession>
<evidence type="ECO:0000313" key="1">
    <source>
        <dbReference type="EMBL" id="KAG6688177.1"/>
    </source>
</evidence>
<reference evidence="1" key="1">
    <citation type="submission" date="2021-01" db="EMBL/GenBank/DDBJ databases">
        <authorList>
            <person name="Lovell J.T."/>
            <person name="Bentley N."/>
            <person name="Bhattarai G."/>
            <person name="Jenkins J.W."/>
            <person name="Sreedasyam A."/>
            <person name="Alarcon Y."/>
            <person name="Bock C."/>
            <person name="Boston L."/>
            <person name="Carlson J."/>
            <person name="Cervantes K."/>
            <person name="Clermont K."/>
            <person name="Krom N."/>
            <person name="Kubenka K."/>
            <person name="Mamidi S."/>
            <person name="Mattison C."/>
            <person name="Monteros M."/>
            <person name="Pisani C."/>
            <person name="Plott C."/>
            <person name="Rajasekar S."/>
            <person name="Rhein H.S."/>
            <person name="Rohla C."/>
            <person name="Song M."/>
            <person name="Hilaire R.S."/>
            <person name="Shu S."/>
            <person name="Wells L."/>
            <person name="Wang X."/>
            <person name="Webber J."/>
            <person name="Heerema R.J."/>
            <person name="Klein P."/>
            <person name="Conner P."/>
            <person name="Grauke L."/>
            <person name="Grimwood J."/>
            <person name="Schmutz J."/>
            <person name="Randall J.J."/>
        </authorList>
    </citation>
    <scope>NUCLEOTIDE SEQUENCE</scope>
    <source>
        <tissue evidence="1">Leaf</tissue>
    </source>
</reference>
<protein>
    <submittedName>
        <fullName evidence="1">Uncharacterized protein</fullName>
    </submittedName>
</protein>
<dbReference type="AlphaFoldDB" id="A0A922IZH4"/>
<proteinExistence type="predicted"/>
<dbReference type="EMBL" id="CM031835">
    <property type="protein sequence ID" value="KAG6688177.1"/>
    <property type="molecule type" value="Genomic_DNA"/>
</dbReference>
<evidence type="ECO:0000313" key="2">
    <source>
        <dbReference type="Proteomes" id="UP000811246"/>
    </source>
</evidence>
<gene>
    <name evidence="1" type="ORF">I3842_11G111200</name>
</gene>
<comment type="caution">
    <text evidence="1">The sequence shown here is derived from an EMBL/GenBank/DDBJ whole genome shotgun (WGS) entry which is preliminary data.</text>
</comment>
<organism evidence="1 2">
    <name type="scientific">Carya illinoinensis</name>
    <name type="common">Pecan</name>
    <dbReference type="NCBI Taxonomy" id="32201"/>
    <lineage>
        <taxon>Eukaryota</taxon>
        <taxon>Viridiplantae</taxon>
        <taxon>Streptophyta</taxon>
        <taxon>Embryophyta</taxon>
        <taxon>Tracheophyta</taxon>
        <taxon>Spermatophyta</taxon>
        <taxon>Magnoliopsida</taxon>
        <taxon>eudicotyledons</taxon>
        <taxon>Gunneridae</taxon>
        <taxon>Pentapetalae</taxon>
        <taxon>rosids</taxon>
        <taxon>fabids</taxon>
        <taxon>Fagales</taxon>
        <taxon>Juglandaceae</taxon>
        <taxon>Carya</taxon>
    </lineage>
</organism>